<evidence type="ECO:0000313" key="2">
    <source>
        <dbReference type="Proteomes" id="UP000236655"/>
    </source>
</evidence>
<dbReference type="EMBL" id="CP024847">
    <property type="protein sequence ID" value="AUR52539.1"/>
    <property type="molecule type" value="Genomic_DNA"/>
</dbReference>
<dbReference type="AlphaFoldDB" id="A0A2I7N7U9"/>
<name>A0A2I7N7U9_9NEIS</name>
<dbReference type="RefSeq" id="WP_102951828.1">
    <property type="nucleotide sequence ID" value="NZ_CP024847.1"/>
</dbReference>
<protein>
    <submittedName>
        <fullName evidence="1">Uncharacterized protein</fullName>
    </submittedName>
</protein>
<accession>A0A2I7N7U9</accession>
<dbReference type="Proteomes" id="UP000236655">
    <property type="component" value="Chromosome"/>
</dbReference>
<keyword evidence="2" id="KW-1185">Reference proteome</keyword>
<dbReference type="KEGG" id="nba:CUN60_09590"/>
<sequence>MKTLKFQKFRYFITENHTLLNENQSKDEFLSKIFKARYKFEYYGNSYEYTFRYFSDSLNVVLGTIGRYSEHPYYDDTLARNTNNEYEFAFVIINLNHSVEVDKNAQNIYLQCNKGLSTNVYSLLKALAGKINNNEDHKIFINPENLAKDHFWDAIEGHLVTKLIITYAPKNLFSHKALTDLSKELAENMNAQETKIVIENSSASSTGLELNNKNSHKFMEEVLDDTSKGAASLKVYSKRSTCYNSESNNEIIERSVEIFSDNLTNESTIVNIVTELFSRD</sequence>
<gene>
    <name evidence="1" type="ORF">CUN60_09590</name>
</gene>
<evidence type="ECO:0000313" key="1">
    <source>
        <dbReference type="EMBL" id="AUR52539.1"/>
    </source>
</evidence>
<organism evidence="1 2">
    <name type="scientific">Aquella oligotrophica</name>
    <dbReference type="NCBI Taxonomy" id="2067065"/>
    <lineage>
        <taxon>Bacteria</taxon>
        <taxon>Pseudomonadati</taxon>
        <taxon>Pseudomonadota</taxon>
        <taxon>Betaproteobacteria</taxon>
        <taxon>Neisseriales</taxon>
        <taxon>Neisseriaceae</taxon>
        <taxon>Aquella</taxon>
    </lineage>
</organism>
<reference evidence="2" key="1">
    <citation type="submission" date="2017-11" db="EMBL/GenBank/DDBJ databases">
        <authorList>
            <person name="Chan K.G."/>
            <person name="Lee L.S."/>
        </authorList>
    </citation>
    <scope>NUCLEOTIDE SEQUENCE [LARGE SCALE GENOMIC DNA]</scope>
    <source>
        <strain evidence="2">DSM 100970</strain>
    </source>
</reference>
<proteinExistence type="predicted"/>